<reference evidence="3 4" key="1">
    <citation type="journal article" date="2006" name="Int. J. Syst. Evol. Microbiol.">
        <title>Dyella yeojuensis sp. nov., isolated from greenhouse soil in Korea.</title>
        <authorList>
            <person name="Kim B.Y."/>
            <person name="Weon H.Y."/>
            <person name="Lee K.H."/>
            <person name="Seok S.J."/>
            <person name="Kwon S.W."/>
            <person name="Go S.J."/>
            <person name="Stackebrandt E."/>
        </authorList>
    </citation>
    <scope>NUCLEOTIDE SEQUENCE [LARGE SCALE GENOMIC DNA]</scope>
    <source>
        <strain evidence="3 4">DSM 17673</strain>
    </source>
</reference>
<gene>
    <name evidence="3" type="ORF">HBF32_14220</name>
</gene>
<evidence type="ECO:0000256" key="1">
    <source>
        <dbReference type="SAM" id="Phobius"/>
    </source>
</evidence>
<dbReference type="GO" id="GO:0000155">
    <property type="term" value="F:phosphorelay sensor kinase activity"/>
    <property type="evidence" value="ECO:0007669"/>
    <property type="project" value="InterPro"/>
</dbReference>
<feature type="transmembrane region" description="Helical" evidence="1">
    <location>
        <begin position="53"/>
        <end position="70"/>
    </location>
</feature>
<protein>
    <submittedName>
        <fullName evidence="3">Histidine kinase</fullName>
    </submittedName>
</protein>
<dbReference type="Pfam" id="PF06580">
    <property type="entry name" value="His_kinase"/>
    <property type="match status" value="1"/>
</dbReference>
<dbReference type="PANTHER" id="PTHR34220">
    <property type="entry name" value="SENSOR HISTIDINE KINASE YPDA"/>
    <property type="match status" value="1"/>
</dbReference>
<feature type="domain" description="Signal transduction histidine kinase internal region" evidence="2">
    <location>
        <begin position="157"/>
        <end position="236"/>
    </location>
</feature>
<dbReference type="InterPro" id="IPR010559">
    <property type="entry name" value="Sig_transdc_His_kin_internal"/>
</dbReference>
<proteinExistence type="predicted"/>
<dbReference type="AlphaFoldDB" id="A0A7X5TR86"/>
<keyword evidence="3" id="KW-0418">Kinase</keyword>
<feature type="transmembrane region" description="Helical" evidence="1">
    <location>
        <begin position="82"/>
        <end position="106"/>
    </location>
</feature>
<sequence length="351" mass="38196">MPGDPHNPRQPSAPLPDFCSLPVLFALLVVGALTVTLMWLAPGNDGDLRDYSIAVLFTSWLSILLTVALCKLRPWMQRLPWLLPYAAVWLLLVITVGASAAVLGWIDRNLGAGLSPASGFRFVRDSMLATGLLGAGLLRYFYVVAQWQVRVAAAAQAQVAALQARIRPHFLFNSMNAVAALIRVDPDAAERTVENLAELFRAALGSDQASLGTLGEEWSLVDRYLEIEALRLGDRLRVERDIDLPADLPLPHLLLQPLVENAIRHGVQPLRAGGTIRLGGHRVPGGVELVVDNPLGGTPATPGNGHGLRNVRERVRFHFGERATVSAQARDGRFVVSVFLPEAAHARTDRR</sequence>
<dbReference type="GO" id="GO:0016020">
    <property type="term" value="C:membrane"/>
    <property type="evidence" value="ECO:0007669"/>
    <property type="project" value="InterPro"/>
</dbReference>
<evidence type="ECO:0000313" key="3">
    <source>
        <dbReference type="EMBL" id="NID16624.1"/>
    </source>
</evidence>
<name>A0A7X5TR86_9GAMM</name>
<keyword evidence="1" id="KW-0812">Transmembrane</keyword>
<organism evidence="3 4">
    <name type="scientific">Luteibacter yeojuensis</name>
    <dbReference type="NCBI Taxonomy" id="345309"/>
    <lineage>
        <taxon>Bacteria</taxon>
        <taxon>Pseudomonadati</taxon>
        <taxon>Pseudomonadota</taxon>
        <taxon>Gammaproteobacteria</taxon>
        <taxon>Lysobacterales</taxon>
        <taxon>Rhodanobacteraceae</taxon>
        <taxon>Luteibacter</taxon>
    </lineage>
</organism>
<dbReference type="InterPro" id="IPR050640">
    <property type="entry name" value="Bact_2-comp_sensor_kinase"/>
</dbReference>
<keyword evidence="1" id="KW-0472">Membrane</keyword>
<dbReference type="EMBL" id="JAAQTL010000001">
    <property type="protein sequence ID" value="NID16624.1"/>
    <property type="molecule type" value="Genomic_DNA"/>
</dbReference>
<dbReference type="SUPFAM" id="SSF55874">
    <property type="entry name" value="ATPase domain of HSP90 chaperone/DNA topoisomerase II/histidine kinase"/>
    <property type="match status" value="1"/>
</dbReference>
<dbReference type="RefSeq" id="WP_166700255.1">
    <property type="nucleotide sequence ID" value="NZ_JAAQTL010000001.1"/>
</dbReference>
<dbReference type="InterPro" id="IPR036890">
    <property type="entry name" value="HATPase_C_sf"/>
</dbReference>
<keyword evidence="3" id="KW-0808">Transferase</keyword>
<feature type="transmembrane region" description="Helical" evidence="1">
    <location>
        <begin position="126"/>
        <end position="145"/>
    </location>
</feature>
<dbReference type="Gene3D" id="3.30.565.10">
    <property type="entry name" value="Histidine kinase-like ATPase, C-terminal domain"/>
    <property type="match status" value="1"/>
</dbReference>
<comment type="caution">
    <text evidence="3">The sequence shown here is derived from an EMBL/GenBank/DDBJ whole genome shotgun (WGS) entry which is preliminary data.</text>
</comment>
<dbReference type="Proteomes" id="UP000518878">
    <property type="component" value="Unassembled WGS sequence"/>
</dbReference>
<feature type="transmembrane region" description="Helical" evidence="1">
    <location>
        <begin position="21"/>
        <end position="41"/>
    </location>
</feature>
<evidence type="ECO:0000259" key="2">
    <source>
        <dbReference type="Pfam" id="PF06580"/>
    </source>
</evidence>
<dbReference type="PANTHER" id="PTHR34220:SF7">
    <property type="entry name" value="SENSOR HISTIDINE KINASE YPDA"/>
    <property type="match status" value="1"/>
</dbReference>
<evidence type="ECO:0000313" key="4">
    <source>
        <dbReference type="Proteomes" id="UP000518878"/>
    </source>
</evidence>
<accession>A0A7X5TR86</accession>
<keyword evidence="4" id="KW-1185">Reference proteome</keyword>
<keyword evidence="1" id="KW-1133">Transmembrane helix</keyword>